<reference evidence="4" key="2">
    <citation type="submission" date="2025-08" db="UniProtKB">
        <authorList>
            <consortium name="Ensembl"/>
        </authorList>
    </citation>
    <scope>IDENTIFICATION</scope>
</reference>
<dbReference type="InterPro" id="IPR026755">
    <property type="entry name" value="Fam221a/b"/>
</dbReference>
<protein>
    <recommendedName>
        <fullName evidence="2">Protein FAM221A</fullName>
    </recommendedName>
</protein>
<evidence type="ECO:0000256" key="1">
    <source>
        <dbReference type="ARBA" id="ARBA00011026"/>
    </source>
</evidence>
<dbReference type="PANTHER" id="PTHR31214">
    <property type="entry name" value="PROTEIN FAM221A-RELATED"/>
    <property type="match status" value="1"/>
</dbReference>
<dbReference type="GeneTree" id="ENSGT00770000120611"/>
<keyword evidence="5" id="KW-1185">Reference proteome</keyword>
<sequence>MSSRYKQHKTDFEVVPPERPLALPCQVRGCHCLAYEYVPRVGPNPVRCRCKHSPQDHSEATGHMCKKCESEISAFKDNSISLFSKLAHTQVSHTCFQFSGSSCSGFQSSYTCGCGQPSSAHQTLVETKPEREARGRPVGRDVPYAAMGGLTGFSSLLDGYIALETCGSEQDREDGCQQRSTAPRIKQTSTKASSF</sequence>
<evidence type="ECO:0000313" key="4">
    <source>
        <dbReference type="Ensembl" id="ENSLCAP00010036489.1"/>
    </source>
</evidence>
<name>A0A4W6ECI0_LATCA</name>
<evidence type="ECO:0000313" key="5">
    <source>
        <dbReference type="Proteomes" id="UP000314980"/>
    </source>
</evidence>
<dbReference type="InParanoid" id="A0A4W6ECI0"/>
<accession>A0A4W6ECI0</accession>
<dbReference type="Proteomes" id="UP000314980">
    <property type="component" value="Unassembled WGS sequence"/>
</dbReference>
<dbReference type="Pfam" id="PF14753">
    <property type="entry name" value="FAM221"/>
    <property type="match status" value="2"/>
</dbReference>
<organism evidence="4 5">
    <name type="scientific">Lates calcarifer</name>
    <name type="common">Barramundi</name>
    <name type="synonym">Holocentrus calcarifer</name>
    <dbReference type="NCBI Taxonomy" id="8187"/>
    <lineage>
        <taxon>Eukaryota</taxon>
        <taxon>Metazoa</taxon>
        <taxon>Chordata</taxon>
        <taxon>Craniata</taxon>
        <taxon>Vertebrata</taxon>
        <taxon>Euteleostomi</taxon>
        <taxon>Actinopterygii</taxon>
        <taxon>Neopterygii</taxon>
        <taxon>Teleostei</taxon>
        <taxon>Neoteleostei</taxon>
        <taxon>Acanthomorphata</taxon>
        <taxon>Carangaria</taxon>
        <taxon>Carangaria incertae sedis</taxon>
        <taxon>Centropomidae</taxon>
        <taxon>Lates</taxon>
    </lineage>
</organism>
<feature type="region of interest" description="Disordered" evidence="3">
    <location>
        <begin position="170"/>
        <end position="195"/>
    </location>
</feature>
<evidence type="ECO:0000256" key="3">
    <source>
        <dbReference type="SAM" id="MobiDB-lite"/>
    </source>
</evidence>
<feature type="compositionally biased region" description="Polar residues" evidence="3">
    <location>
        <begin position="177"/>
        <end position="195"/>
    </location>
</feature>
<dbReference type="Ensembl" id="ENSLCAT00010037343.1">
    <property type="protein sequence ID" value="ENSLCAP00010036489.1"/>
    <property type="gene ID" value="ENSLCAG00010017098.1"/>
</dbReference>
<dbReference type="PANTHER" id="PTHR31214:SF2">
    <property type="entry name" value="PROTEIN FAM221A"/>
    <property type="match status" value="1"/>
</dbReference>
<gene>
    <name evidence="4" type="primary">FAM221A</name>
</gene>
<reference evidence="5" key="1">
    <citation type="submission" date="2015-09" db="EMBL/GenBank/DDBJ databases">
        <authorList>
            <person name="Sai Rama Sridatta P."/>
        </authorList>
    </citation>
    <scope>NUCLEOTIDE SEQUENCE [LARGE SCALE GENOMIC DNA]</scope>
</reference>
<reference evidence="4" key="3">
    <citation type="submission" date="2025-09" db="UniProtKB">
        <authorList>
            <consortium name="Ensembl"/>
        </authorList>
    </citation>
    <scope>IDENTIFICATION</scope>
</reference>
<proteinExistence type="inferred from homology"/>
<dbReference type="AlphaFoldDB" id="A0A4W6ECI0"/>
<comment type="similarity">
    <text evidence="1">Belongs to the FAM221 family.</text>
</comment>
<evidence type="ECO:0000256" key="2">
    <source>
        <dbReference type="ARBA" id="ARBA00039630"/>
    </source>
</evidence>